<dbReference type="SUPFAM" id="SSF50249">
    <property type="entry name" value="Nucleic acid-binding proteins"/>
    <property type="match status" value="1"/>
</dbReference>
<dbReference type="InterPro" id="IPR003029">
    <property type="entry name" value="S1_domain"/>
</dbReference>
<dbReference type="SUPFAM" id="SSF52540">
    <property type="entry name" value="P-loop containing nucleoside triphosphate hydrolases"/>
    <property type="match status" value="1"/>
</dbReference>
<evidence type="ECO:0000313" key="10">
    <source>
        <dbReference type="EMBL" id="CEM20123.1"/>
    </source>
</evidence>
<dbReference type="PROSITE" id="PS50126">
    <property type="entry name" value="S1"/>
    <property type="match status" value="2"/>
</dbReference>
<dbReference type="Gene3D" id="2.40.50.140">
    <property type="entry name" value="Nucleic acid-binding proteins"/>
    <property type="match status" value="1"/>
</dbReference>
<sequence length="884" mass="97058">MGSEELYQRSGRSLPSRRCSLGLHLLLLSSCAVAFQPSGSGLWRRRERFRRSQGVHSPSLGTGGTLPFLQSQTALQRRSVGTRSVLLQKAAAAAREETEGETQQGQIRVCRVTRVLPDFLFAALPDGGNGFLHKAEVSDGDEALTDQFSPGQEVRVRVIGYNEEKQNWRLSVKKISDPWRGPRPGGRGPGPRRDRPEGLNGMERERPLAPVRGKVRASTSCTWKAGESLLPGHLEESFASGLSEATHKLISSGKLPDFGELVEGKVASVDGNVAIIRLSKYPKLRGILPDRTLEPPNFKQTPPSVSGLQEDAPVSLHVFDLRPSTFDKNKPIECLLSAFPVRRQSPFPKERGEVYNVTVGGIDGGETGKVFFDDGQSVSITGRNLKPKGLEGMDFYQGRAMARLYPGKRLGALCLSDSRGPSDPPPRITLDPLVLSCHDPRKKQNFFIERGDILVGCRVAAVAESGVYVMLPNGFFSFISSKYAPPAYRDTRLSFVVSPGEEIDVVVERIARDPETNLPKYALRWVDMDRVKAKKFERAAERAKARAAGKKIENEDVYAERYNIIKKMEADRFGREDIDDDTKRERAGKRAKEEMWERYKEDPRNPVYFPPGVNPTVEQLREAIRGRATLSDIVKHLMMEEGVMATAKNEVDRAVAKRVAKAFGRGWTEEDPLAGFFEGDEDGDEEGGVGRRRKRSDDEEGAMPRPPCVTIMGHVDHGKTSLLDAIRKAKVASGEVGGITQSIGAYMVDTAEETKAKGGGKDKKKKDKKKKKGKKAGEDAKAEASGGKSTKITFIDTPGHAAFKEMRGRGANVTDVVVLVVAADDGVMEQTVESIKMIRAAEVPVIVAVNKIDKPTTDIPKLLGELASYDVLTEDLGGDVQCAR</sequence>
<name>A0A0G4FXS5_9ALVE</name>
<dbReference type="EMBL" id="CDMZ01000717">
    <property type="protein sequence ID" value="CEM20123.1"/>
    <property type="molecule type" value="Genomic_DNA"/>
</dbReference>
<dbReference type="GO" id="GO:0003924">
    <property type="term" value="F:GTPase activity"/>
    <property type="evidence" value="ECO:0007669"/>
    <property type="project" value="InterPro"/>
</dbReference>
<dbReference type="GO" id="GO:0003743">
    <property type="term" value="F:translation initiation factor activity"/>
    <property type="evidence" value="ECO:0007669"/>
    <property type="project" value="UniProtKB-KW"/>
</dbReference>
<dbReference type="InterPro" id="IPR000795">
    <property type="entry name" value="T_Tr_GTP-bd_dom"/>
</dbReference>
<dbReference type="CDD" id="cd00164">
    <property type="entry name" value="S1_like"/>
    <property type="match status" value="1"/>
</dbReference>
<evidence type="ECO:0000259" key="8">
    <source>
        <dbReference type="PROSITE" id="PS50126"/>
    </source>
</evidence>
<keyword evidence="5" id="KW-0342">GTP-binding</keyword>
<dbReference type="Gene3D" id="3.40.50.300">
    <property type="entry name" value="P-loop containing nucleotide triphosphate hydrolases"/>
    <property type="match status" value="1"/>
</dbReference>
<dbReference type="InterPro" id="IPR005225">
    <property type="entry name" value="Small_GTP-bd"/>
</dbReference>
<feature type="compositionally biased region" description="Basic and acidic residues" evidence="6">
    <location>
        <begin position="191"/>
        <end position="207"/>
    </location>
</feature>
<proteinExistence type="inferred from homology"/>
<dbReference type="GO" id="GO:0005737">
    <property type="term" value="C:cytoplasm"/>
    <property type="evidence" value="ECO:0007669"/>
    <property type="project" value="TreeGrafter"/>
</dbReference>
<dbReference type="FunFam" id="3.40.50.300:FF:000019">
    <property type="entry name" value="Translation initiation factor IF-2"/>
    <property type="match status" value="1"/>
</dbReference>
<feature type="domain" description="S1 motif" evidence="8">
    <location>
        <begin position="100"/>
        <end position="173"/>
    </location>
</feature>
<feature type="region of interest" description="Disordered" evidence="6">
    <location>
        <begin position="754"/>
        <end position="791"/>
    </location>
</feature>
<dbReference type="PANTHER" id="PTHR43381">
    <property type="entry name" value="TRANSLATION INITIATION FACTOR IF-2-RELATED"/>
    <property type="match status" value="1"/>
</dbReference>
<evidence type="ECO:0000256" key="7">
    <source>
        <dbReference type="SAM" id="SignalP"/>
    </source>
</evidence>
<feature type="region of interest" description="Disordered" evidence="6">
    <location>
        <begin position="673"/>
        <end position="713"/>
    </location>
</feature>
<keyword evidence="4" id="KW-0648">Protein biosynthesis</keyword>
<gene>
    <name evidence="10" type="ORF">Cvel_3869</name>
</gene>
<dbReference type="PROSITE" id="PS51722">
    <property type="entry name" value="G_TR_2"/>
    <property type="match status" value="1"/>
</dbReference>
<feature type="compositionally biased region" description="Basic residues" evidence="6">
    <location>
        <begin position="762"/>
        <end position="774"/>
    </location>
</feature>
<dbReference type="NCBIfam" id="TIGR00231">
    <property type="entry name" value="small_GTP"/>
    <property type="match status" value="1"/>
</dbReference>
<evidence type="ECO:0000256" key="4">
    <source>
        <dbReference type="ARBA" id="ARBA00022917"/>
    </source>
</evidence>
<evidence type="ECO:0008006" key="11">
    <source>
        <dbReference type="Google" id="ProtNLM"/>
    </source>
</evidence>
<reference evidence="10" key="1">
    <citation type="submission" date="2014-11" db="EMBL/GenBank/DDBJ databases">
        <authorList>
            <person name="Otto D Thomas"/>
            <person name="Naeem Raeece"/>
        </authorList>
    </citation>
    <scope>NUCLEOTIDE SEQUENCE</scope>
</reference>
<dbReference type="AlphaFoldDB" id="A0A0G4FXS5"/>
<feature type="domain" description="S1 motif" evidence="8">
    <location>
        <begin position="451"/>
        <end position="524"/>
    </location>
</feature>
<dbReference type="VEuPathDB" id="CryptoDB:Cvel_3869"/>
<feature type="region of interest" description="Disordered" evidence="6">
    <location>
        <begin position="174"/>
        <end position="213"/>
    </location>
</feature>
<feature type="domain" description="Tr-type G" evidence="9">
    <location>
        <begin position="704"/>
        <end position="884"/>
    </location>
</feature>
<dbReference type="InterPro" id="IPR012340">
    <property type="entry name" value="NA-bd_OB-fold"/>
</dbReference>
<feature type="signal peptide" evidence="7">
    <location>
        <begin position="1"/>
        <end position="34"/>
    </location>
</feature>
<accession>A0A0G4FXS5</accession>
<evidence type="ECO:0000256" key="2">
    <source>
        <dbReference type="ARBA" id="ARBA00022540"/>
    </source>
</evidence>
<protein>
    <recommendedName>
        <fullName evidence="11">Tr-type G domain-containing protein</fullName>
    </recommendedName>
</protein>
<dbReference type="SMART" id="SM00316">
    <property type="entry name" value="S1"/>
    <property type="match status" value="2"/>
</dbReference>
<dbReference type="GO" id="GO:0005525">
    <property type="term" value="F:GTP binding"/>
    <property type="evidence" value="ECO:0007669"/>
    <property type="project" value="UniProtKB-KW"/>
</dbReference>
<dbReference type="InterPro" id="IPR027417">
    <property type="entry name" value="P-loop_NTPase"/>
</dbReference>
<feature type="chain" id="PRO_5005189690" description="Tr-type G domain-containing protein" evidence="7">
    <location>
        <begin position="35"/>
        <end position="884"/>
    </location>
</feature>
<evidence type="ECO:0000256" key="1">
    <source>
        <dbReference type="ARBA" id="ARBA00007733"/>
    </source>
</evidence>
<comment type="similarity">
    <text evidence="1">Belongs to the TRAFAC class translation factor GTPase superfamily. Classic translation factor GTPase family. IF-2 subfamily.</text>
</comment>
<dbReference type="Pfam" id="PF00575">
    <property type="entry name" value="S1"/>
    <property type="match status" value="1"/>
</dbReference>
<dbReference type="GO" id="GO:0003676">
    <property type="term" value="F:nucleic acid binding"/>
    <property type="evidence" value="ECO:0007669"/>
    <property type="project" value="InterPro"/>
</dbReference>
<keyword evidence="3" id="KW-0547">Nucleotide-binding</keyword>
<keyword evidence="2" id="KW-0396">Initiation factor</keyword>
<organism evidence="10">
    <name type="scientific">Chromera velia CCMP2878</name>
    <dbReference type="NCBI Taxonomy" id="1169474"/>
    <lineage>
        <taxon>Eukaryota</taxon>
        <taxon>Sar</taxon>
        <taxon>Alveolata</taxon>
        <taxon>Colpodellida</taxon>
        <taxon>Chromeraceae</taxon>
        <taxon>Chromera</taxon>
    </lineage>
</organism>
<evidence type="ECO:0000259" key="9">
    <source>
        <dbReference type="PROSITE" id="PS51722"/>
    </source>
</evidence>
<dbReference type="InterPro" id="IPR015760">
    <property type="entry name" value="TIF_IF2"/>
</dbReference>
<dbReference type="Pfam" id="PF00009">
    <property type="entry name" value="GTP_EFTU"/>
    <property type="match status" value="1"/>
</dbReference>
<evidence type="ECO:0000256" key="5">
    <source>
        <dbReference type="ARBA" id="ARBA00023134"/>
    </source>
</evidence>
<dbReference type="PANTHER" id="PTHR43381:SF5">
    <property type="entry name" value="TR-TYPE G DOMAIN-CONTAINING PROTEIN"/>
    <property type="match status" value="1"/>
</dbReference>
<evidence type="ECO:0000256" key="6">
    <source>
        <dbReference type="SAM" id="MobiDB-lite"/>
    </source>
</evidence>
<feature type="compositionally biased region" description="Acidic residues" evidence="6">
    <location>
        <begin position="678"/>
        <end position="687"/>
    </location>
</feature>
<dbReference type="PRINTS" id="PR00315">
    <property type="entry name" value="ELONGATNFCT"/>
</dbReference>
<keyword evidence="7" id="KW-0732">Signal</keyword>
<evidence type="ECO:0000256" key="3">
    <source>
        <dbReference type="ARBA" id="ARBA00022741"/>
    </source>
</evidence>
<dbReference type="CDD" id="cd01887">
    <property type="entry name" value="IF2_eIF5B"/>
    <property type="match status" value="1"/>
</dbReference>